<feature type="region of interest" description="Disordered" evidence="1">
    <location>
        <begin position="1"/>
        <end position="72"/>
    </location>
</feature>
<protein>
    <submittedName>
        <fullName evidence="2">Uncharacterized protein</fullName>
    </submittedName>
</protein>
<evidence type="ECO:0000256" key="1">
    <source>
        <dbReference type="SAM" id="MobiDB-lite"/>
    </source>
</evidence>
<organism evidence="2 3">
    <name type="scientific">Skermanella aerolata</name>
    <dbReference type="NCBI Taxonomy" id="393310"/>
    <lineage>
        <taxon>Bacteria</taxon>
        <taxon>Pseudomonadati</taxon>
        <taxon>Pseudomonadota</taxon>
        <taxon>Alphaproteobacteria</taxon>
        <taxon>Rhodospirillales</taxon>
        <taxon>Azospirillaceae</taxon>
        <taxon>Skermanella</taxon>
    </lineage>
</organism>
<dbReference type="EMBL" id="BJYZ01000034">
    <property type="protein sequence ID" value="GEO41984.1"/>
    <property type="molecule type" value="Genomic_DNA"/>
</dbReference>
<feature type="compositionally biased region" description="Low complexity" evidence="1">
    <location>
        <begin position="51"/>
        <end position="60"/>
    </location>
</feature>
<evidence type="ECO:0000313" key="2">
    <source>
        <dbReference type="EMBL" id="GEO41984.1"/>
    </source>
</evidence>
<dbReference type="Proteomes" id="UP000321523">
    <property type="component" value="Unassembled WGS sequence"/>
</dbReference>
<gene>
    <name evidence="2" type="ORF">SAE02_61320</name>
</gene>
<keyword evidence="3" id="KW-1185">Reference proteome</keyword>
<dbReference type="AlphaFoldDB" id="A0A512DZS6"/>
<sequence>MAKTDQRAPLANFDDEDERKLQRFGRERDMIPVGTPQPSAVQPSAPPPAQATPAPAFQAPFTPPSYPRPAKTRSWQSVFPEYLLDELAERAAAQKTTQKVIVMQALRLLGCRVEDIDMQDLRKR</sequence>
<name>A0A512DZS6_9PROT</name>
<comment type="caution">
    <text evidence="2">The sequence shown here is derived from an EMBL/GenBank/DDBJ whole genome shotgun (WGS) entry which is preliminary data.</text>
</comment>
<accession>A0A512DZS6</accession>
<reference evidence="2 3" key="1">
    <citation type="submission" date="2019-07" db="EMBL/GenBank/DDBJ databases">
        <title>Whole genome shotgun sequence of Skermanella aerolata NBRC 106429.</title>
        <authorList>
            <person name="Hosoyama A."/>
            <person name="Uohara A."/>
            <person name="Ohji S."/>
            <person name="Ichikawa N."/>
        </authorList>
    </citation>
    <scope>NUCLEOTIDE SEQUENCE [LARGE SCALE GENOMIC DNA]</scope>
    <source>
        <strain evidence="2 3">NBRC 106429</strain>
    </source>
</reference>
<evidence type="ECO:0000313" key="3">
    <source>
        <dbReference type="Proteomes" id="UP000321523"/>
    </source>
</evidence>
<proteinExistence type="predicted"/>
<feature type="compositionally biased region" description="Basic and acidic residues" evidence="1">
    <location>
        <begin position="18"/>
        <end position="30"/>
    </location>
</feature>
<dbReference type="OrthoDB" id="7271010at2"/>
<dbReference type="RefSeq" id="WP_044434774.1">
    <property type="nucleotide sequence ID" value="NZ_BJYZ01000034.1"/>
</dbReference>